<evidence type="ECO:0000256" key="1">
    <source>
        <dbReference type="SAM" id="MobiDB-lite"/>
    </source>
</evidence>
<feature type="non-terminal residue" evidence="2">
    <location>
        <position position="1"/>
    </location>
</feature>
<name>A0ABN9R660_9DINO</name>
<feature type="region of interest" description="Disordered" evidence="1">
    <location>
        <begin position="1"/>
        <end position="85"/>
    </location>
</feature>
<evidence type="ECO:0000313" key="3">
    <source>
        <dbReference type="Proteomes" id="UP001189429"/>
    </source>
</evidence>
<feature type="non-terminal residue" evidence="2">
    <location>
        <position position="213"/>
    </location>
</feature>
<feature type="compositionally biased region" description="Pro residues" evidence="1">
    <location>
        <begin position="20"/>
        <end position="44"/>
    </location>
</feature>
<accession>A0ABN9R660</accession>
<gene>
    <name evidence="2" type="ORF">PCOR1329_LOCUS17368</name>
</gene>
<dbReference type="EMBL" id="CAUYUJ010005382">
    <property type="protein sequence ID" value="CAK0813450.1"/>
    <property type="molecule type" value="Genomic_DNA"/>
</dbReference>
<reference evidence="2" key="1">
    <citation type="submission" date="2023-10" db="EMBL/GenBank/DDBJ databases">
        <authorList>
            <person name="Chen Y."/>
            <person name="Shah S."/>
            <person name="Dougan E. K."/>
            <person name="Thang M."/>
            <person name="Chan C."/>
        </authorList>
    </citation>
    <scope>NUCLEOTIDE SEQUENCE [LARGE SCALE GENOMIC DNA]</scope>
</reference>
<sequence>EDVLAASRVPGPLRAGPAAVEPPSPVPSLPTPSGTPPTGAPPGPFGMSRPSPTVAPASPLPLAQGDLPMDLLDRDDVPLEQPASPPLSVIASPSGSLPSGMPLGPVTAPQAAAMMPPPPNGEPGTGGLFSAGGGHAGGGARAYRAAEAFLGRPAGWPGAAGEVGAGSRDDLRCPGTPLLKRNTYCVRHVQVRHAACWLSTCFPLLRLLLLLLL</sequence>
<evidence type="ECO:0000313" key="2">
    <source>
        <dbReference type="EMBL" id="CAK0813450.1"/>
    </source>
</evidence>
<dbReference type="Proteomes" id="UP001189429">
    <property type="component" value="Unassembled WGS sequence"/>
</dbReference>
<comment type="caution">
    <text evidence="2">The sequence shown here is derived from an EMBL/GenBank/DDBJ whole genome shotgun (WGS) entry which is preliminary data.</text>
</comment>
<organism evidence="2 3">
    <name type="scientific">Prorocentrum cordatum</name>
    <dbReference type="NCBI Taxonomy" id="2364126"/>
    <lineage>
        <taxon>Eukaryota</taxon>
        <taxon>Sar</taxon>
        <taxon>Alveolata</taxon>
        <taxon>Dinophyceae</taxon>
        <taxon>Prorocentrales</taxon>
        <taxon>Prorocentraceae</taxon>
        <taxon>Prorocentrum</taxon>
    </lineage>
</organism>
<proteinExistence type="predicted"/>
<keyword evidence="3" id="KW-1185">Reference proteome</keyword>
<protein>
    <submittedName>
        <fullName evidence="2">Uncharacterized protein</fullName>
    </submittedName>
</protein>